<dbReference type="EMBL" id="JAEUBE010000158">
    <property type="protein sequence ID" value="KAH3668752.1"/>
    <property type="molecule type" value="Genomic_DNA"/>
</dbReference>
<evidence type="ECO:0000256" key="1">
    <source>
        <dbReference type="SAM" id="SignalP"/>
    </source>
</evidence>
<accession>A0A9P8PBE1</accession>
<comment type="caution">
    <text evidence="2">The sequence shown here is derived from an EMBL/GenBank/DDBJ whole genome shotgun (WGS) entry which is preliminary data.</text>
</comment>
<protein>
    <recommendedName>
        <fullName evidence="4">Secreted protein</fullName>
    </recommendedName>
</protein>
<evidence type="ECO:0008006" key="4">
    <source>
        <dbReference type="Google" id="ProtNLM"/>
    </source>
</evidence>
<feature type="signal peptide" evidence="1">
    <location>
        <begin position="1"/>
        <end position="17"/>
    </location>
</feature>
<name>A0A9P8PBE1_9ASCO</name>
<sequence>MFPTTWRFLLLLLRCNDDFIELGLVDVDISNRLRSCSLPRHFIFSGSVIVRSSGNASISSKSDEYRSVRGCGTMFMDDMVRWSERENPDFGMSMLEDDLRIDLRPVLPAKTGIDDLARSFFGLTTFNRWKVPLSGSSASSRYSLEVRLVSSASFSACCRLSSSFCARFKSGSRSSKSSA</sequence>
<dbReference type="RefSeq" id="XP_046063166.1">
    <property type="nucleotide sequence ID" value="XM_046203384.1"/>
</dbReference>
<gene>
    <name evidence="2" type="ORF">OGAPHI_002507</name>
</gene>
<keyword evidence="3" id="KW-1185">Reference proteome</keyword>
<proteinExistence type="predicted"/>
<keyword evidence="1" id="KW-0732">Signal</keyword>
<reference evidence="2" key="1">
    <citation type="journal article" date="2021" name="Open Biol.">
        <title>Shared evolutionary footprints suggest mitochondrial oxidative damage underlies multiple complex I losses in fungi.</title>
        <authorList>
            <person name="Schikora-Tamarit M.A."/>
            <person name="Marcet-Houben M."/>
            <person name="Nosek J."/>
            <person name="Gabaldon T."/>
        </authorList>
    </citation>
    <scope>NUCLEOTIDE SEQUENCE</scope>
    <source>
        <strain evidence="2">CBS6075</strain>
    </source>
</reference>
<organism evidence="2 3">
    <name type="scientific">Ogataea philodendri</name>
    <dbReference type="NCBI Taxonomy" id="1378263"/>
    <lineage>
        <taxon>Eukaryota</taxon>
        <taxon>Fungi</taxon>
        <taxon>Dikarya</taxon>
        <taxon>Ascomycota</taxon>
        <taxon>Saccharomycotina</taxon>
        <taxon>Pichiomycetes</taxon>
        <taxon>Pichiales</taxon>
        <taxon>Pichiaceae</taxon>
        <taxon>Ogataea</taxon>
    </lineage>
</organism>
<evidence type="ECO:0000313" key="3">
    <source>
        <dbReference type="Proteomes" id="UP000769157"/>
    </source>
</evidence>
<dbReference type="Proteomes" id="UP000769157">
    <property type="component" value="Unassembled WGS sequence"/>
</dbReference>
<feature type="chain" id="PRO_5040191649" description="Secreted protein" evidence="1">
    <location>
        <begin position="18"/>
        <end position="179"/>
    </location>
</feature>
<dbReference type="AlphaFoldDB" id="A0A9P8PBE1"/>
<evidence type="ECO:0000313" key="2">
    <source>
        <dbReference type="EMBL" id="KAH3668752.1"/>
    </source>
</evidence>
<reference evidence="2" key="2">
    <citation type="submission" date="2021-01" db="EMBL/GenBank/DDBJ databases">
        <authorList>
            <person name="Schikora-Tamarit M.A."/>
        </authorList>
    </citation>
    <scope>NUCLEOTIDE SEQUENCE</scope>
    <source>
        <strain evidence="2">CBS6075</strain>
    </source>
</reference>
<dbReference type="GeneID" id="70234474"/>